<evidence type="ECO:0000256" key="1">
    <source>
        <dbReference type="ARBA" id="ARBA00022553"/>
    </source>
</evidence>
<dbReference type="CDD" id="cd17574">
    <property type="entry name" value="REC_OmpR"/>
    <property type="match status" value="1"/>
</dbReference>
<keyword evidence="1 2" id="KW-0597">Phosphoprotein</keyword>
<dbReference type="Gene3D" id="3.40.50.2300">
    <property type="match status" value="1"/>
</dbReference>
<dbReference type="Pfam" id="PF00072">
    <property type="entry name" value="Response_reg"/>
    <property type="match status" value="1"/>
</dbReference>
<dbReference type="InterPro" id="IPR001789">
    <property type="entry name" value="Sig_transdc_resp-reg_receiver"/>
</dbReference>
<dbReference type="Proteomes" id="UP000323653">
    <property type="component" value="Chromosome"/>
</dbReference>
<accession>A0A5C0VIV2</accession>
<organism evidence="4 5">
    <name type="scientific">Pedobacter aquae</name>
    <dbReference type="NCBI Taxonomy" id="2605747"/>
    <lineage>
        <taxon>Bacteria</taxon>
        <taxon>Pseudomonadati</taxon>
        <taxon>Bacteroidota</taxon>
        <taxon>Sphingobacteriia</taxon>
        <taxon>Sphingobacteriales</taxon>
        <taxon>Sphingobacteriaceae</taxon>
        <taxon>Pedobacter</taxon>
    </lineage>
</organism>
<dbReference type="PANTHER" id="PTHR44591:SF22">
    <property type="entry name" value="CHEY SUBFAMILY"/>
    <property type="match status" value="1"/>
</dbReference>
<gene>
    <name evidence="4" type="ORF">FYC62_14070</name>
</gene>
<feature type="domain" description="Response regulatory" evidence="3">
    <location>
        <begin position="3"/>
        <end position="118"/>
    </location>
</feature>
<name>A0A5C0VIV2_9SPHI</name>
<reference evidence="4 5" key="1">
    <citation type="submission" date="2019-08" db="EMBL/GenBank/DDBJ databases">
        <title>Pedobacter sp. nov., isolated from Han river, South Korea.</title>
        <authorList>
            <person name="Lee D.-H."/>
            <person name="Kim Y.-S."/>
            <person name="Hwang E.-M."/>
            <person name="Le Tran T.C."/>
            <person name="Cha C.-J."/>
        </authorList>
    </citation>
    <scope>NUCLEOTIDE SEQUENCE [LARGE SCALE GENOMIC DNA]</scope>
    <source>
        <strain evidence="4 5">CJ43</strain>
    </source>
</reference>
<dbReference type="PROSITE" id="PS50110">
    <property type="entry name" value="RESPONSE_REGULATORY"/>
    <property type="match status" value="1"/>
</dbReference>
<sequence>MSKILLIEDEFRLRENLIEILELYDYEVHAAVDGLDGFAKALEVEPDIILCDVMMPNLNGLDFVSKIKQTNLAHIPIILLTAKVDPEDVKEGLSRGANCYIKKPFLTDDLLKNIKELTSKI</sequence>
<evidence type="ECO:0000313" key="5">
    <source>
        <dbReference type="Proteomes" id="UP000323653"/>
    </source>
</evidence>
<evidence type="ECO:0000256" key="2">
    <source>
        <dbReference type="PROSITE-ProRule" id="PRU00169"/>
    </source>
</evidence>
<dbReference type="GO" id="GO:0000160">
    <property type="term" value="P:phosphorelay signal transduction system"/>
    <property type="evidence" value="ECO:0007669"/>
    <property type="project" value="InterPro"/>
</dbReference>
<dbReference type="AlphaFoldDB" id="A0A5C0VIV2"/>
<dbReference type="EMBL" id="CP043329">
    <property type="protein sequence ID" value="QEK52658.1"/>
    <property type="molecule type" value="Genomic_DNA"/>
</dbReference>
<dbReference type="KEGG" id="pej:FYC62_14070"/>
<dbReference type="InterPro" id="IPR011006">
    <property type="entry name" value="CheY-like_superfamily"/>
</dbReference>
<proteinExistence type="predicted"/>
<feature type="modified residue" description="4-aspartylphosphate" evidence="2">
    <location>
        <position position="52"/>
    </location>
</feature>
<evidence type="ECO:0000313" key="4">
    <source>
        <dbReference type="EMBL" id="QEK52658.1"/>
    </source>
</evidence>
<evidence type="ECO:0000259" key="3">
    <source>
        <dbReference type="PROSITE" id="PS50110"/>
    </source>
</evidence>
<dbReference type="SUPFAM" id="SSF52172">
    <property type="entry name" value="CheY-like"/>
    <property type="match status" value="1"/>
</dbReference>
<dbReference type="RefSeq" id="WP_149075396.1">
    <property type="nucleotide sequence ID" value="NZ_CP043329.1"/>
</dbReference>
<dbReference type="PANTHER" id="PTHR44591">
    <property type="entry name" value="STRESS RESPONSE REGULATOR PROTEIN 1"/>
    <property type="match status" value="1"/>
</dbReference>
<protein>
    <submittedName>
        <fullName evidence="4">Response regulator</fullName>
    </submittedName>
</protein>
<dbReference type="SMART" id="SM00448">
    <property type="entry name" value="REC"/>
    <property type="match status" value="1"/>
</dbReference>
<dbReference type="InterPro" id="IPR050595">
    <property type="entry name" value="Bact_response_regulator"/>
</dbReference>
<keyword evidence="5" id="KW-1185">Reference proteome</keyword>